<protein>
    <recommendedName>
        <fullName evidence="4">DUF4806 domain-containing protein</fullName>
    </recommendedName>
</protein>
<dbReference type="Proteomes" id="UP001460270">
    <property type="component" value="Unassembled WGS sequence"/>
</dbReference>
<accession>A0AAW0PMU0</accession>
<gene>
    <name evidence="2" type="ORF">WMY93_004161</name>
</gene>
<comment type="caution">
    <text evidence="2">The sequence shown here is derived from an EMBL/GenBank/DDBJ whole genome shotgun (WGS) entry which is preliminary data.</text>
</comment>
<feature type="region of interest" description="Disordered" evidence="1">
    <location>
        <begin position="180"/>
        <end position="331"/>
    </location>
</feature>
<feature type="compositionally biased region" description="Polar residues" evidence="1">
    <location>
        <begin position="315"/>
        <end position="331"/>
    </location>
</feature>
<evidence type="ECO:0000313" key="3">
    <source>
        <dbReference type="Proteomes" id="UP001460270"/>
    </source>
</evidence>
<evidence type="ECO:0000256" key="1">
    <source>
        <dbReference type="SAM" id="MobiDB-lite"/>
    </source>
</evidence>
<proteinExistence type="predicted"/>
<feature type="compositionally biased region" description="Basic and acidic residues" evidence="1">
    <location>
        <begin position="180"/>
        <end position="314"/>
    </location>
</feature>
<evidence type="ECO:0000313" key="2">
    <source>
        <dbReference type="EMBL" id="KAK7933265.1"/>
    </source>
</evidence>
<dbReference type="PANTHER" id="PTHR34153">
    <property type="entry name" value="SI:CH211-262H13.3-RELATED-RELATED"/>
    <property type="match status" value="1"/>
</dbReference>
<dbReference type="AlphaFoldDB" id="A0AAW0PMU0"/>
<dbReference type="PANTHER" id="PTHR34153:SF2">
    <property type="entry name" value="SI:CH211-262H13.3-RELATED"/>
    <property type="match status" value="1"/>
</dbReference>
<dbReference type="EMBL" id="JBBPFD010000003">
    <property type="protein sequence ID" value="KAK7933265.1"/>
    <property type="molecule type" value="Genomic_DNA"/>
</dbReference>
<organism evidence="2 3">
    <name type="scientific">Mugilogobius chulae</name>
    <name type="common">yellowstripe goby</name>
    <dbReference type="NCBI Taxonomy" id="88201"/>
    <lineage>
        <taxon>Eukaryota</taxon>
        <taxon>Metazoa</taxon>
        <taxon>Chordata</taxon>
        <taxon>Craniata</taxon>
        <taxon>Vertebrata</taxon>
        <taxon>Euteleostomi</taxon>
        <taxon>Actinopterygii</taxon>
        <taxon>Neopterygii</taxon>
        <taxon>Teleostei</taxon>
        <taxon>Neoteleostei</taxon>
        <taxon>Acanthomorphata</taxon>
        <taxon>Gobiaria</taxon>
        <taxon>Gobiiformes</taxon>
        <taxon>Gobioidei</taxon>
        <taxon>Gobiidae</taxon>
        <taxon>Gobionellinae</taxon>
        <taxon>Mugilogobius</taxon>
    </lineage>
</organism>
<sequence length="331" mass="38099">MSSVIRPKFETNETFSECEIGQTGDTGLDCKPCGTFQVNSGATTVSPFSVAPDGLSLKTIGDVEERLADPNYMSELVAAVADIGGATVDEATRRMMTFLLEHDLSRQYNFVGRNGKQEFRALTLFEVVYGGLKKNGMTSQITQKDAEKADSKCLIGSRDLSTASGEKREREFRGETRKTEFRGVRRERERESQRRGERQREERSEERKEIRGEERDRVQRSEERRETEFREVRRGERQSSEESSEEVQRRETEFRGVRRGERQSSEERDRVQRSEERRETRGLRRQREDILEKAKSSEEALEIKLHFGGEKDSASSDNRSSGLFHNSNTDL</sequence>
<keyword evidence="3" id="KW-1185">Reference proteome</keyword>
<evidence type="ECO:0008006" key="4">
    <source>
        <dbReference type="Google" id="ProtNLM"/>
    </source>
</evidence>
<name>A0AAW0PMU0_9GOBI</name>
<reference evidence="3" key="1">
    <citation type="submission" date="2024-04" db="EMBL/GenBank/DDBJ databases">
        <title>Salinicola lusitanus LLJ914,a marine bacterium isolated from the Okinawa Trough.</title>
        <authorList>
            <person name="Li J."/>
        </authorList>
    </citation>
    <scope>NUCLEOTIDE SEQUENCE [LARGE SCALE GENOMIC DNA]</scope>
</reference>